<reference evidence="1" key="1">
    <citation type="submission" date="2018-06" db="EMBL/GenBank/DDBJ databases">
        <authorList>
            <person name="Ashton P.M."/>
            <person name="Dallman T."/>
            <person name="Nair S."/>
            <person name="De Pinna E."/>
            <person name="Peters T."/>
            <person name="Grant K."/>
        </authorList>
    </citation>
    <scope>NUCLEOTIDE SEQUENCE</scope>
    <source>
        <strain evidence="1">185431</strain>
    </source>
</reference>
<proteinExistence type="predicted"/>
<dbReference type="EMBL" id="AAHKJV010000102">
    <property type="protein sequence ID" value="EBX1608215.1"/>
    <property type="molecule type" value="Genomic_DNA"/>
</dbReference>
<protein>
    <submittedName>
        <fullName evidence="1">DNA replication protein DnaC</fullName>
    </submittedName>
</protein>
<gene>
    <name evidence="1" type="ORF">DQ966_23885</name>
</gene>
<name>A0A5W5H8Y2_SALEB</name>
<sequence>MKNIADSGILARIRKLAPQSAERAA</sequence>
<dbReference type="AlphaFoldDB" id="A0A5W5H8Y2"/>
<evidence type="ECO:0000313" key="1">
    <source>
        <dbReference type="EMBL" id="EBX1608215.1"/>
    </source>
</evidence>
<accession>A0A5W5H8Y2</accession>
<feature type="non-terminal residue" evidence="1">
    <location>
        <position position="25"/>
    </location>
</feature>
<organism evidence="1">
    <name type="scientific">Salmonella enterica subsp. enterica serovar Java</name>
    <dbReference type="NCBI Taxonomy" id="224729"/>
    <lineage>
        <taxon>Bacteria</taxon>
        <taxon>Pseudomonadati</taxon>
        <taxon>Pseudomonadota</taxon>
        <taxon>Gammaproteobacteria</taxon>
        <taxon>Enterobacterales</taxon>
        <taxon>Enterobacteriaceae</taxon>
        <taxon>Salmonella</taxon>
    </lineage>
</organism>
<comment type="caution">
    <text evidence="1">The sequence shown here is derived from an EMBL/GenBank/DDBJ whole genome shotgun (WGS) entry which is preliminary data.</text>
</comment>